<dbReference type="STRING" id="551987.SAMN05192549_101609"/>
<keyword evidence="2" id="KW-1185">Reference proteome</keyword>
<evidence type="ECO:0000313" key="1">
    <source>
        <dbReference type="EMBL" id="SHM44748.1"/>
    </source>
</evidence>
<dbReference type="Proteomes" id="UP000184339">
    <property type="component" value="Unassembled WGS sequence"/>
</dbReference>
<organism evidence="1 2">
    <name type="scientific">Duganella sacchari</name>
    <dbReference type="NCBI Taxonomy" id="551987"/>
    <lineage>
        <taxon>Bacteria</taxon>
        <taxon>Pseudomonadati</taxon>
        <taxon>Pseudomonadota</taxon>
        <taxon>Betaproteobacteria</taxon>
        <taxon>Burkholderiales</taxon>
        <taxon>Oxalobacteraceae</taxon>
        <taxon>Telluria group</taxon>
        <taxon>Duganella</taxon>
    </lineage>
</organism>
<gene>
    <name evidence="1" type="ORF">SAMN05192549_101609</name>
</gene>
<evidence type="ECO:0000313" key="2">
    <source>
        <dbReference type="Proteomes" id="UP000184339"/>
    </source>
</evidence>
<dbReference type="EMBL" id="FRCX01000001">
    <property type="protein sequence ID" value="SHM44748.1"/>
    <property type="molecule type" value="Genomic_DNA"/>
</dbReference>
<name>A0A1M7IVN0_9BURK</name>
<dbReference type="AlphaFoldDB" id="A0A1M7IVN0"/>
<accession>A0A1M7IVN0</accession>
<protein>
    <submittedName>
        <fullName evidence="1">Uncharacterized protein</fullName>
    </submittedName>
</protein>
<dbReference type="RefSeq" id="WP_072781214.1">
    <property type="nucleotide sequence ID" value="NZ_FRCX01000001.1"/>
</dbReference>
<proteinExistence type="predicted"/>
<dbReference type="OrthoDB" id="8778489at2"/>
<reference evidence="2" key="1">
    <citation type="submission" date="2016-11" db="EMBL/GenBank/DDBJ databases">
        <authorList>
            <person name="Varghese N."/>
            <person name="Submissions S."/>
        </authorList>
    </citation>
    <scope>NUCLEOTIDE SEQUENCE [LARGE SCALE GENOMIC DNA]</scope>
    <source>
        <strain evidence="2">Sac-22</strain>
    </source>
</reference>
<sequence length="167" mass="18501">MIIPSLIAAALTFAAPEQMAQAGHVYKQAYQQKANNGRAIYEYTDNNESVQNWTRLVTLNYTPQLRVDAQTWANATRKALDANPAKPAHQLDVKGANAYAQMVFEPDAANPEYEANVQKSFHVADCGTVILQYAVKYPKGSDLTTIKAENARIAVQLEQDTWQPACQ</sequence>